<keyword evidence="2" id="KW-0560">Oxidoreductase</keyword>
<dbReference type="NCBIfam" id="NF004845">
    <property type="entry name" value="PRK06196.1"/>
    <property type="match status" value="1"/>
</dbReference>
<dbReference type="InterPro" id="IPR002347">
    <property type="entry name" value="SDR_fam"/>
</dbReference>
<accession>A0A069E2P8</accession>
<dbReference type="eggNOG" id="COG1028">
    <property type="taxonomic scope" value="Bacteria"/>
</dbReference>
<dbReference type="AlphaFoldDB" id="A0A069E2P8"/>
<protein>
    <recommendedName>
        <fullName evidence="3">Probable oxidoreductase</fullName>
    </recommendedName>
</protein>
<evidence type="ECO:0000313" key="4">
    <source>
        <dbReference type="EMBL" id="KCZ84380.1"/>
    </source>
</evidence>
<name>A0A069E2P8_9PROT</name>
<dbReference type="STRING" id="1280949.HAD_01835"/>
<dbReference type="SUPFAM" id="SSF51735">
    <property type="entry name" value="NAD(P)-binding Rossmann-fold domains"/>
    <property type="match status" value="1"/>
</dbReference>
<dbReference type="PANTHER" id="PTHR24320">
    <property type="entry name" value="RETINOL DEHYDROGENASE"/>
    <property type="match status" value="1"/>
</dbReference>
<dbReference type="PATRIC" id="fig|1280949.3.peg.376"/>
<sequence length="323" mass="34874">MAAEDQTPIGSGFHNKSTAAEVIEGIDLSGKNAVVTGGYSGIGLETVRALASAGARVTVPARRLDTAEAALADVAGDIEIAAMDLADLASVEKFTREYDETGRGLDILINNAGIMACPLSRVGPGWESQFGINHLGHMAMSLALAPAMQRTQNARMVALSSTGHIRSDVIWDDPNYNERPYDKWEAYGQAKTADALFALGVDRRGRDIGIRAFSVHPGGIFTPLQRHLPEEEMVALGWKAPDGSIPPQVQAMFKTPEQGASTTVWAATSPQLEGRGGVYCENCDIAQFATEDSQRWEHVRAWACDDDRAERLWTMSEKMLAEA</sequence>
<dbReference type="Gene3D" id="3.40.50.720">
    <property type="entry name" value="NAD(P)-binding Rossmann-like Domain"/>
    <property type="match status" value="1"/>
</dbReference>
<evidence type="ECO:0000313" key="5">
    <source>
        <dbReference type="Proteomes" id="UP000027446"/>
    </source>
</evidence>
<keyword evidence="5" id="KW-1185">Reference proteome</keyword>
<comment type="similarity">
    <text evidence="1">Belongs to the short-chain dehydrogenases/reductases (SDR) family.</text>
</comment>
<evidence type="ECO:0000256" key="2">
    <source>
        <dbReference type="ARBA" id="ARBA00023002"/>
    </source>
</evidence>
<dbReference type="InterPro" id="IPR036291">
    <property type="entry name" value="NAD(P)-bd_dom_sf"/>
</dbReference>
<dbReference type="GO" id="GO:0016491">
    <property type="term" value="F:oxidoreductase activity"/>
    <property type="evidence" value="ECO:0007669"/>
    <property type="project" value="UniProtKB-KW"/>
</dbReference>
<dbReference type="EMBL" id="ARYH01000001">
    <property type="protein sequence ID" value="KCZ84380.1"/>
    <property type="molecule type" value="Genomic_DNA"/>
</dbReference>
<dbReference type="OrthoDB" id="9785826at2"/>
<evidence type="ECO:0000256" key="1">
    <source>
        <dbReference type="ARBA" id="ARBA00006484"/>
    </source>
</evidence>
<dbReference type="FunFam" id="3.40.50.720:FF:000594">
    <property type="entry name" value="Short-chain oxidoreductase"/>
    <property type="match status" value="1"/>
</dbReference>
<organism evidence="4 5">
    <name type="scientific">Hyphomonas adhaerens MHS-3</name>
    <dbReference type="NCBI Taxonomy" id="1280949"/>
    <lineage>
        <taxon>Bacteria</taxon>
        <taxon>Pseudomonadati</taxon>
        <taxon>Pseudomonadota</taxon>
        <taxon>Alphaproteobacteria</taxon>
        <taxon>Hyphomonadales</taxon>
        <taxon>Hyphomonadaceae</taxon>
        <taxon>Hyphomonas</taxon>
    </lineage>
</organism>
<dbReference type="Pfam" id="PF00106">
    <property type="entry name" value="adh_short"/>
    <property type="match status" value="1"/>
</dbReference>
<evidence type="ECO:0000256" key="3">
    <source>
        <dbReference type="ARBA" id="ARBA00071493"/>
    </source>
</evidence>
<dbReference type="RefSeq" id="WP_035569053.1">
    <property type="nucleotide sequence ID" value="NZ_ARYH01000001.1"/>
</dbReference>
<dbReference type="PANTHER" id="PTHR24320:SF272">
    <property type="entry name" value="NAD(P)-BINDING ROSSMANN-FOLD SUPERFAMILY PROTEIN"/>
    <property type="match status" value="1"/>
</dbReference>
<dbReference type="PRINTS" id="PR00081">
    <property type="entry name" value="GDHRDH"/>
</dbReference>
<comment type="caution">
    <text evidence="4">The sequence shown here is derived from an EMBL/GenBank/DDBJ whole genome shotgun (WGS) entry which is preliminary data.</text>
</comment>
<reference evidence="4 5" key="1">
    <citation type="journal article" date="2014" name="Antonie Van Leeuwenhoek">
        <title>Hyphomonas beringensis sp. nov. and Hyphomonas chukchiensis sp. nov., isolated from surface seawater of the Bering Sea and Chukchi Sea.</title>
        <authorList>
            <person name="Li C."/>
            <person name="Lai Q."/>
            <person name="Li G."/>
            <person name="Dong C."/>
            <person name="Wang J."/>
            <person name="Liao Y."/>
            <person name="Shao Z."/>
        </authorList>
    </citation>
    <scope>NUCLEOTIDE SEQUENCE [LARGE SCALE GENOMIC DNA]</scope>
    <source>
        <strain evidence="4 5">MHS-3</strain>
    </source>
</reference>
<gene>
    <name evidence="4" type="ORF">HAD_01835</name>
</gene>
<proteinExistence type="inferred from homology"/>
<dbReference type="Proteomes" id="UP000027446">
    <property type="component" value="Unassembled WGS sequence"/>
</dbReference>